<organism evidence="3 4">
    <name type="scientific">Arcobacter roscoffensis</name>
    <dbReference type="NCBI Taxonomy" id="2961520"/>
    <lineage>
        <taxon>Bacteria</taxon>
        <taxon>Pseudomonadati</taxon>
        <taxon>Campylobacterota</taxon>
        <taxon>Epsilonproteobacteria</taxon>
        <taxon>Campylobacterales</taxon>
        <taxon>Arcobacteraceae</taxon>
        <taxon>Arcobacter</taxon>
    </lineage>
</organism>
<dbReference type="Proteomes" id="UP001060012">
    <property type="component" value="Chromosome"/>
</dbReference>
<evidence type="ECO:0000313" key="4">
    <source>
        <dbReference type="Proteomes" id="UP001060012"/>
    </source>
</evidence>
<reference evidence="3" key="1">
    <citation type="submission" date="2022-07" db="EMBL/GenBank/DDBJ databases">
        <title>Arcobacter roscoffensis sp. nov., a marine bacterium isolated from coastal seawater collected from Roscoff, France.</title>
        <authorList>
            <person name="Pascual J."/>
            <person name="Lepeaux C."/>
            <person name="Methner A."/>
            <person name="Overmann J."/>
        </authorList>
    </citation>
    <scope>NUCLEOTIDE SEQUENCE</scope>
    <source>
        <strain evidence="3">ARW1-2F2</strain>
    </source>
</reference>
<keyword evidence="1" id="KW-0812">Transmembrane</keyword>
<feature type="transmembrane region" description="Helical" evidence="1">
    <location>
        <begin position="218"/>
        <end position="236"/>
    </location>
</feature>
<protein>
    <submittedName>
        <fullName evidence="3">TniQ family protein</fullName>
    </submittedName>
</protein>
<dbReference type="EMBL" id="CP100595">
    <property type="protein sequence ID" value="UTJ06215.1"/>
    <property type="molecule type" value="Genomic_DNA"/>
</dbReference>
<gene>
    <name evidence="3" type="ORF">NJU99_13315</name>
</gene>
<evidence type="ECO:0000313" key="3">
    <source>
        <dbReference type="EMBL" id="UTJ06215.1"/>
    </source>
</evidence>
<keyword evidence="4" id="KW-1185">Reference proteome</keyword>
<evidence type="ECO:0000256" key="1">
    <source>
        <dbReference type="SAM" id="Phobius"/>
    </source>
</evidence>
<proteinExistence type="predicted"/>
<keyword evidence="1" id="KW-1133">Transmembrane helix</keyword>
<feature type="domain" description="TniQ" evidence="2">
    <location>
        <begin position="18"/>
        <end position="148"/>
    </location>
</feature>
<evidence type="ECO:0000259" key="2">
    <source>
        <dbReference type="Pfam" id="PF06527"/>
    </source>
</evidence>
<keyword evidence="1" id="KW-0472">Membrane</keyword>
<sequence>MISKNLKPASLKDKFFLIIPSVLHDESFLSWFARTSYLHYIHPQTFLNTHFGLEYRDIFKRDLDVALNNDLIKIFTKKTRNKIDISSLTLGKYTGYLYEDEIVNATNKMFISNMKFCPICLKKDKIPYFRQTWKLIFITVCAKHNCFLYDVCPECNSKVSLTKMYQNKKSFLYCHKCGFDLRKSKIQILKRDLINGINAQNKLMNILKKGYIKFEDRWVYSFVFFITIIQITKLILLRKHSYFVNKNPLFKILKNKLAEHIKISPPVFNRLNNQELFALFGLIMDIFDNYPKNFKSFINKNQLTYWDMVKEIKYLSFWYDTLVNDTTPRYSAFGDMITKEEIENAKKYFKRNNINISKANLQRLFKTRNYFFKLKEI</sequence>
<name>A0ABY5E614_9BACT</name>
<accession>A0ABY5E614</accession>
<dbReference type="Pfam" id="PF06527">
    <property type="entry name" value="TniQ"/>
    <property type="match status" value="1"/>
</dbReference>
<dbReference type="RefSeq" id="WP_254576395.1">
    <property type="nucleotide sequence ID" value="NZ_CP100595.1"/>
</dbReference>
<dbReference type="InterPro" id="IPR009492">
    <property type="entry name" value="TniQ"/>
</dbReference>